<keyword evidence="5" id="KW-0547">Nucleotide-binding</keyword>
<evidence type="ECO:0000256" key="1">
    <source>
        <dbReference type="ARBA" id="ARBA00004141"/>
    </source>
</evidence>
<dbReference type="PANTHER" id="PTHR48041">
    <property type="entry name" value="ABC TRANSPORTER G FAMILY MEMBER 28"/>
    <property type="match status" value="1"/>
</dbReference>
<protein>
    <recommendedName>
        <fullName evidence="2">Probable ATP-dependent transporter ycf16</fullName>
    </recommendedName>
</protein>
<feature type="transmembrane region" description="Helical" evidence="10">
    <location>
        <begin position="523"/>
        <end position="544"/>
    </location>
</feature>
<dbReference type="InterPro" id="IPR017871">
    <property type="entry name" value="ABC_transporter-like_CS"/>
</dbReference>
<dbReference type="InterPro" id="IPR050352">
    <property type="entry name" value="ABCG_transporters"/>
</dbReference>
<feature type="transmembrane region" description="Helical" evidence="10">
    <location>
        <begin position="496"/>
        <end position="516"/>
    </location>
</feature>
<accession>A0A5J4YPG1</accession>
<reference evidence="13" key="1">
    <citation type="journal article" date="2019" name="Nat. Commun.">
        <title>Expansion of phycobilisome linker gene families in mesophilic red algae.</title>
        <authorList>
            <person name="Lee J."/>
            <person name="Kim D."/>
            <person name="Bhattacharya D."/>
            <person name="Yoon H.S."/>
        </authorList>
    </citation>
    <scope>NUCLEOTIDE SEQUENCE [LARGE SCALE GENOMIC DNA]</scope>
    <source>
        <strain evidence="13">CCMP 1328</strain>
    </source>
</reference>
<dbReference type="GO" id="GO:0016887">
    <property type="term" value="F:ATP hydrolysis activity"/>
    <property type="evidence" value="ECO:0007669"/>
    <property type="project" value="InterPro"/>
</dbReference>
<evidence type="ECO:0000313" key="13">
    <source>
        <dbReference type="Proteomes" id="UP000324585"/>
    </source>
</evidence>
<dbReference type="Pfam" id="PF00005">
    <property type="entry name" value="ABC_tran"/>
    <property type="match status" value="1"/>
</dbReference>
<feature type="transmembrane region" description="Helical" evidence="10">
    <location>
        <begin position="550"/>
        <end position="573"/>
    </location>
</feature>
<feature type="transmembrane region" description="Helical" evidence="10">
    <location>
        <begin position="580"/>
        <end position="600"/>
    </location>
</feature>
<dbReference type="OrthoDB" id="66620at2759"/>
<feature type="transmembrane region" description="Helical" evidence="10">
    <location>
        <begin position="638"/>
        <end position="660"/>
    </location>
</feature>
<feature type="transmembrane region" description="Helical" evidence="10">
    <location>
        <begin position="413"/>
        <end position="434"/>
    </location>
</feature>
<dbReference type="SMART" id="SM00382">
    <property type="entry name" value="AAA"/>
    <property type="match status" value="1"/>
</dbReference>
<dbReference type="AlphaFoldDB" id="A0A5J4YPG1"/>
<feature type="domain" description="ABC transporter" evidence="11">
    <location>
        <begin position="67"/>
        <end position="308"/>
    </location>
</feature>
<keyword evidence="6" id="KW-0067">ATP-binding</keyword>
<keyword evidence="7 10" id="KW-1133">Transmembrane helix</keyword>
<dbReference type="InterPro" id="IPR013525">
    <property type="entry name" value="ABC2_TM"/>
</dbReference>
<feature type="transmembrane region" description="Helical" evidence="10">
    <location>
        <begin position="441"/>
        <end position="463"/>
    </location>
</feature>
<evidence type="ECO:0000256" key="10">
    <source>
        <dbReference type="SAM" id="Phobius"/>
    </source>
</evidence>
<keyword evidence="8 10" id="KW-0472">Membrane</keyword>
<keyword evidence="4 10" id="KW-0812">Transmembrane</keyword>
<dbReference type="InterPro" id="IPR003593">
    <property type="entry name" value="AAA+_ATPase"/>
</dbReference>
<name>A0A5J4YPG1_PORPP</name>
<dbReference type="SUPFAM" id="SSF52540">
    <property type="entry name" value="P-loop containing nucleoside triphosphate hydrolases"/>
    <property type="match status" value="1"/>
</dbReference>
<evidence type="ECO:0000259" key="11">
    <source>
        <dbReference type="PROSITE" id="PS50893"/>
    </source>
</evidence>
<comment type="subcellular location">
    <subcellularLocation>
        <location evidence="1">Membrane</location>
        <topology evidence="1">Multi-pass membrane protein</topology>
    </subcellularLocation>
</comment>
<dbReference type="PROSITE" id="PS50893">
    <property type="entry name" value="ABC_TRANSPORTER_2"/>
    <property type="match status" value="1"/>
</dbReference>
<organism evidence="12 13">
    <name type="scientific">Porphyridium purpureum</name>
    <name type="common">Red alga</name>
    <name type="synonym">Porphyridium cruentum</name>
    <dbReference type="NCBI Taxonomy" id="35688"/>
    <lineage>
        <taxon>Eukaryota</taxon>
        <taxon>Rhodophyta</taxon>
        <taxon>Bangiophyceae</taxon>
        <taxon>Porphyridiales</taxon>
        <taxon>Porphyridiaceae</taxon>
        <taxon>Porphyridium</taxon>
    </lineage>
</organism>
<feature type="region of interest" description="Disordered" evidence="9">
    <location>
        <begin position="1"/>
        <end position="32"/>
    </location>
</feature>
<dbReference type="PROSITE" id="PS00211">
    <property type="entry name" value="ABC_TRANSPORTER_1"/>
    <property type="match status" value="1"/>
</dbReference>
<evidence type="ECO:0000256" key="2">
    <source>
        <dbReference type="ARBA" id="ARBA00014334"/>
    </source>
</evidence>
<evidence type="ECO:0000256" key="3">
    <source>
        <dbReference type="ARBA" id="ARBA00022448"/>
    </source>
</evidence>
<dbReference type="EMBL" id="VRMN01000007">
    <property type="protein sequence ID" value="KAA8493198.1"/>
    <property type="molecule type" value="Genomic_DNA"/>
</dbReference>
<dbReference type="InterPro" id="IPR003439">
    <property type="entry name" value="ABC_transporter-like_ATP-bd"/>
</dbReference>
<gene>
    <name evidence="12" type="ORF">FVE85_8643</name>
</gene>
<dbReference type="GO" id="GO:0140359">
    <property type="term" value="F:ABC-type transporter activity"/>
    <property type="evidence" value="ECO:0007669"/>
    <property type="project" value="InterPro"/>
</dbReference>
<comment type="caution">
    <text evidence="12">The sequence shown here is derived from an EMBL/GenBank/DDBJ whole genome shotgun (WGS) entry which is preliminary data.</text>
</comment>
<keyword evidence="3" id="KW-0813">Transport</keyword>
<dbReference type="Gene3D" id="3.40.50.300">
    <property type="entry name" value="P-loop containing nucleotide triphosphate hydrolases"/>
    <property type="match status" value="1"/>
</dbReference>
<evidence type="ECO:0000256" key="5">
    <source>
        <dbReference type="ARBA" id="ARBA00022741"/>
    </source>
</evidence>
<dbReference type="Pfam" id="PF01061">
    <property type="entry name" value="ABC2_membrane"/>
    <property type="match status" value="1"/>
</dbReference>
<evidence type="ECO:0000256" key="9">
    <source>
        <dbReference type="SAM" id="MobiDB-lite"/>
    </source>
</evidence>
<evidence type="ECO:0000256" key="7">
    <source>
        <dbReference type="ARBA" id="ARBA00022989"/>
    </source>
</evidence>
<dbReference type="Proteomes" id="UP000324585">
    <property type="component" value="Unassembled WGS sequence"/>
</dbReference>
<proteinExistence type="predicted"/>
<sequence length="667" mass="74164">MATVVGVGQDGGMADVSLDVKEPESGTSSSGEMTVDMMTEQVLKGTELAFRGITVEVQRTDPNKPLLSLPATRRQKAELGMKKILDDVSGVFRPGELVYIMAPSGGGKSTLLDTLASRMAQKMSGSIYVNRALKDETAFKRVAKYVQQEDNLYEMLTAREALEFAHDFFRGLKERARRTERVDNMLKTLGLIEQAEVRTGGLLFKGLSGGQRRRLSVGEALISVPQILFLDEPTSGLDASSAFYLMKFLKSVAHRNNLCVVATIHQPSEEIFDFADQLMLLSAGQVAYCGPSHDVKQHMESSAVGLTMPVDMSLAEWLLFIINSDFEDAKESKQKVLNGWKGSAAHRELERTLDEIEETAGTARTDEVGMHVSVANMMSNQVPKDVYACSWFEQAWILSKRGFLNVARDPAVVWVRLILYLGLAFCISTAWVQLPRTAAQFFDWVSVMAYTNGFYIFMTIAAVPAQFIEKGIVIKERANGAYGTSAYVWSRGFVDVPFLAVMVVLCVSMIYWVVGFTADAGRYFFTLLAFLCGFLAGESLTFFVSAVTPFYLLAILLVAFIYGSFMTVMGVMIRLSEIGWWLRWLQYLSLQFYLNMSVMVNEFTGNTYAASPDVIPPQLESSGEQFLAVLGIDGWNKWIGIGVLVAYAIVYRILASIWIYKFHTGKK</sequence>
<evidence type="ECO:0000313" key="12">
    <source>
        <dbReference type="EMBL" id="KAA8493198.1"/>
    </source>
</evidence>
<evidence type="ECO:0000256" key="8">
    <source>
        <dbReference type="ARBA" id="ARBA00023136"/>
    </source>
</evidence>
<keyword evidence="13" id="KW-1185">Reference proteome</keyword>
<evidence type="ECO:0000256" key="6">
    <source>
        <dbReference type="ARBA" id="ARBA00022840"/>
    </source>
</evidence>
<dbReference type="InterPro" id="IPR027417">
    <property type="entry name" value="P-loop_NTPase"/>
</dbReference>
<evidence type="ECO:0000256" key="4">
    <source>
        <dbReference type="ARBA" id="ARBA00022692"/>
    </source>
</evidence>
<dbReference type="GO" id="GO:0016020">
    <property type="term" value="C:membrane"/>
    <property type="evidence" value="ECO:0007669"/>
    <property type="project" value="UniProtKB-SubCell"/>
</dbReference>
<dbReference type="OMA" id="ICPVDAR"/>
<dbReference type="PANTHER" id="PTHR48041:SF98">
    <property type="entry name" value="TRANSPORTER, PUTATIVE (EUROFUNG)-RELATED"/>
    <property type="match status" value="1"/>
</dbReference>
<dbReference type="GO" id="GO:0005524">
    <property type="term" value="F:ATP binding"/>
    <property type="evidence" value="ECO:0007669"/>
    <property type="project" value="UniProtKB-KW"/>
</dbReference>